<gene>
    <name evidence="1" type="ORF">E3U44_18175</name>
</gene>
<dbReference type="EMBL" id="CP038033">
    <property type="protein sequence ID" value="QBQ56212.1"/>
    <property type="molecule type" value="Genomic_DNA"/>
</dbReference>
<organism evidence="1 2">
    <name type="scientific">Nitrosococcus wardiae</name>
    <dbReference type="NCBI Taxonomy" id="1814290"/>
    <lineage>
        <taxon>Bacteria</taxon>
        <taxon>Pseudomonadati</taxon>
        <taxon>Pseudomonadota</taxon>
        <taxon>Gammaproteobacteria</taxon>
        <taxon>Chromatiales</taxon>
        <taxon>Chromatiaceae</taxon>
        <taxon>Nitrosococcus</taxon>
    </lineage>
</organism>
<reference evidence="1 2" key="1">
    <citation type="submission" date="2019-03" db="EMBL/GenBank/DDBJ databases">
        <title>The genome sequence of Nitrosococcus wardiae strain D1FHST reveals the archetypal metabolic capacity of ammonia-oxidizing Gammaproteobacteria.</title>
        <authorList>
            <person name="Wang L."/>
            <person name="Lim C.K."/>
            <person name="Hanson T.E."/>
            <person name="Dang H."/>
            <person name="Klotz M.G."/>
        </authorList>
    </citation>
    <scope>NUCLEOTIDE SEQUENCE [LARGE SCALE GENOMIC DNA]</scope>
    <source>
        <strain evidence="1 2">D1FHS</strain>
    </source>
</reference>
<dbReference type="KEGG" id="nwr:E3U44_18175"/>
<dbReference type="RefSeq" id="WP_134359462.1">
    <property type="nucleotide sequence ID" value="NZ_CP038033.1"/>
</dbReference>
<sequence>MNARLPVVDMDEIPQSEVERIYQHTIEELLRAINTIPTEGDTLRVQDIDSYFVKTRITLDAMRCLCEAAPEITERKQNFQS</sequence>
<keyword evidence="2" id="KW-1185">Reference proteome</keyword>
<evidence type="ECO:0000313" key="1">
    <source>
        <dbReference type="EMBL" id="QBQ56212.1"/>
    </source>
</evidence>
<dbReference type="AlphaFoldDB" id="A0A4P7C5R5"/>
<evidence type="ECO:0000313" key="2">
    <source>
        <dbReference type="Proteomes" id="UP000294325"/>
    </source>
</evidence>
<name>A0A4P7C5R5_9GAMM</name>
<proteinExistence type="predicted"/>
<dbReference type="Proteomes" id="UP000294325">
    <property type="component" value="Chromosome"/>
</dbReference>
<protein>
    <submittedName>
        <fullName evidence="1">Uncharacterized protein</fullName>
    </submittedName>
</protein>
<accession>A0A4P7C5R5</accession>